<dbReference type="RefSeq" id="WP_255133522.1">
    <property type="nucleotide sequence ID" value="NZ_JANDBC010000001.1"/>
</dbReference>
<evidence type="ECO:0000259" key="1">
    <source>
        <dbReference type="Pfam" id="PF13480"/>
    </source>
</evidence>
<dbReference type="Pfam" id="PF13480">
    <property type="entry name" value="Acetyltransf_6"/>
    <property type="match status" value="1"/>
</dbReference>
<dbReference type="Gene3D" id="3.40.630.30">
    <property type="match status" value="1"/>
</dbReference>
<dbReference type="EMBL" id="JANDBC010000001">
    <property type="protein sequence ID" value="MCP9290978.1"/>
    <property type="molecule type" value="Genomic_DNA"/>
</dbReference>
<evidence type="ECO:0000313" key="3">
    <source>
        <dbReference type="Proteomes" id="UP001139125"/>
    </source>
</evidence>
<keyword evidence="3" id="KW-1185">Reference proteome</keyword>
<accession>A0A9X2L269</accession>
<dbReference type="InterPro" id="IPR016181">
    <property type="entry name" value="Acyl_CoA_acyltransferase"/>
</dbReference>
<proteinExistence type="predicted"/>
<name>A0A9X2L269_9BACT</name>
<dbReference type="SUPFAM" id="SSF55729">
    <property type="entry name" value="Acyl-CoA N-acyltransferases (Nat)"/>
    <property type="match status" value="1"/>
</dbReference>
<feature type="domain" description="BioF2-like acetyltransferase" evidence="1">
    <location>
        <begin position="144"/>
        <end position="260"/>
    </location>
</feature>
<reference evidence="2" key="1">
    <citation type="submission" date="2022-06" db="EMBL/GenBank/DDBJ databases">
        <title>Gracilimonas sp. CAU 1638 isolated from sea sediment.</title>
        <authorList>
            <person name="Kim W."/>
        </authorList>
    </citation>
    <scope>NUCLEOTIDE SEQUENCE</scope>
    <source>
        <strain evidence="2">CAU 1638</strain>
    </source>
</reference>
<protein>
    <submittedName>
        <fullName evidence="2">GNAT family N-acetyltransferase</fullName>
    </submittedName>
</protein>
<sequence>MTEMTPHELPGNIFMQPWWLDIVAPNQWEDIRIEKGGEIYARWPVVKRKEKGFTFVQMPVLTQKLGPWIKQTSPKTETVHSTERSMLEKLIENLPHFDKLTYNLSEDIVNYLPFIWNGFTQHSLTTFRFEYPFDTDKTWKRLKSSVRRDIRRAEEELEVSKNIKAGELYDMVVKTFDRQGLKPSYSKELITELVKQASARERASIFGAKDSEGKLHAAQLFIHDDDATYYLAGGFDPDSEIPGAVSLVLWNGIKEANNRENAFDFEGSSIKSIERYFSSFGAKQVYFHNIQAVSKRFAPFYYGKKLLKRIKE</sequence>
<gene>
    <name evidence="2" type="ORF">NM125_05235</name>
</gene>
<dbReference type="Proteomes" id="UP001139125">
    <property type="component" value="Unassembled WGS sequence"/>
</dbReference>
<dbReference type="InterPro" id="IPR038740">
    <property type="entry name" value="BioF2-like_GNAT_dom"/>
</dbReference>
<comment type="caution">
    <text evidence="2">The sequence shown here is derived from an EMBL/GenBank/DDBJ whole genome shotgun (WGS) entry which is preliminary data.</text>
</comment>
<evidence type="ECO:0000313" key="2">
    <source>
        <dbReference type="EMBL" id="MCP9290978.1"/>
    </source>
</evidence>
<dbReference type="AlphaFoldDB" id="A0A9X2L269"/>
<organism evidence="2 3">
    <name type="scientific">Gracilimonas sediminicola</name>
    <dbReference type="NCBI Taxonomy" id="2952158"/>
    <lineage>
        <taxon>Bacteria</taxon>
        <taxon>Pseudomonadati</taxon>
        <taxon>Balneolota</taxon>
        <taxon>Balneolia</taxon>
        <taxon>Balneolales</taxon>
        <taxon>Balneolaceae</taxon>
        <taxon>Gracilimonas</taxon>
    </lineage>
</organism>